<evidence type="ECO:0000256" key="11">
    <source>
        <dbReference type="PROSITE-ProRule" id="PRU00125"/>
    </source>
</evidence>
<dbReference type="SMART" id="SM00132">
    <property type="entry name" value="LIM"/>
    <property type="match status" value="3"/>
</dbReference>
<feature type="compositionally biased region" description="Pro residues" evidence="12">
    <location>
        <begin position="776"/>
        <end position="791"/>
    </location>
</feature>
<dbReference type="InterPro" id="IPR001781">
    <property type="entry name" value="Znf_LIM"/>
</dbReference>
<evidence type="ECO:0000313" key="15">
    <source>
        <dbReference type="Ensembl" id="ENSOMYP00000135808.1"/>
    </source>
</evidence>
<keyword evidence="6 11" id="KW-0862">Zinc</keyword>
<evidence type="ECO:0000256" key="6">
    <source>
        <dbReference type="ARBA" id="ARBA00022833"/>
    </source>
</evidence>
<feature type="region of interest" description="Disordered" evidence="12">
    <location>
        <begin position="985"/>
        <end position="1010"/>
    </location>
</feature>
<dbReference type="CDD" id="cd09415">
    <property type="entry name" value="LIM1_Prickle"/>
    <property type="match status" value="1"/>
</dbReference>
<accession>A0A8K9XMI8</accession>
<organism evidence="15 16">
    <name type="scientific">Oncorhynchus mykiss</name>
    <name type="common">Rainbow trout</name>
    <name type="synonym">Salmo gairdneri</name>
    <dbReference type="NCBI Taxonomy" id="8022"/>
    <lineage>
        <taxon>Eukaryota</taxon>
        <taxon>Metazoa</taxon>
        <taxon>Chordata</taxon>
        <taxon>Craniata</taxon>
        <taxon>Vertebrata</taxon>
        <taxon>Euteleostomi</taxon>
        <taxon>Actinopterygii</taxon>
        <taxon>Neopterygii</taxon>
        <taxon>Teleostei</taxon>
        <taxon>Protacanthopterygii</taxon>
        <taxon>Salmoniformes</taxon>
        <taxon>Salmonidae</taxon>
        <taxon>Salmoninae</taxon>
        <taxon>Oncorhynchus</taxon>
    </lineage>
</organism>
<dbReference type="InterPro" id="IPR033727">
    <property type="entry name" value="LIM3_prickle"/>
</dbReference>
<dbReference type="Ensembl" id="ENSOMYT00000141219.1">
    <property type="protein sequence ID" value="ENSOMYP00000135808.1"/>
    <property type="gene ID" value="ENSOMYG00000071948.1"/>
</dbReference>
<feature type="domain" description="LIM zinc-binding" evidence="13">
    <location>
        <begin position="319"/>
        <end position="379"/>
    </location>
</feature>
<proteinExistence type="inferred from homology"/>
<feature type="compositionally biased region" description="Polar residues" evidence="12">
    <location>
        <begin position="557"/>
        <end position="570"/>
    </location>
</feature>
<dbReference type="InterPro" id="IPR047120">
    <property type="entry name" value="Pk/Esn/Tes"/>
</dbReference>
<feature type="compositionally biased region" description="Basic residues" evidence="12">
    <location>
        <begin position="996"/>
        <end position="1010"/>
    </location>
</feature>
<reference evidence="15" key="1">
    <citation type="submission" date="2020-07" db="EMBL/GenBank/DDBJ databases">
        <title>A long reads based de novo assembly of the rainbow trout Arlee double haploid line genome.</title>
        <authorList>
            <person name="Gao G."/>
            <person name="Palti Y."/>
        </authorList>
    </citation>
    <scope>NUCLEOTIDE SEQUENCE [LARGE SCALE GENOMIC DNA]</scope>
</reference>
<keyword evidence="7 11" id="KW-0440">LIM domain</keyword>
<dbReference type="InterPro" id="IPR033726">
    <property type="entry name" value="LIM2_prickle"/>
</dbReference>
<dbReference type="AlphaFoldDB" id="A0A8K9XMI8"/>
<dbReference type="CDD" id="cd09418">
    <property type="entry name" value="LIM2_Prickle"/>
    <property type="match status" value="1"/>
</dbReference>
<protein>
    <submittedName>
        <fullName evidence="15">Prickle homolog 1b</fullName>
    </submittedName>
</protein>
<dbReference type="PROSITE" id="PS51303">
    <property type="entry name" value="PET"/>
    <property type="match status" value="1"/>
</dbReference>
<feature type="region of interest" description="Disordered" evidence="12">
    <location>
        <begin position="749"/>
        <end position="791"/>
    </location>
</feature>
<keyword evidence="16" id="KW-1185">Reference proteome</keyword>
<dbReference type="GO" id="GO:0012505">
    <property type="term" value="C:endomembrane system"/>
    <property type="evidence" value="ECO:0007669"/>
    <property type="project" value="UniProtKB-SubCell"/>
</dbReference>
<comment type="subcellular location">
    <subcellularLocation>
        <location evidence="1">Endomembrane system</location>
    </subcellularLocation>
</comment>
<dbReference type="PANTHER" id="PTHR24211">
    <property type="entry name" value="LIM DOMAIN-CONTAINING PROTEIN"/>
    <property type="match status" value="1"/>
</dbReference>
<evidence type="ECO:0000256" key="7">
    <source>
        <dbReference type="ARBA" id="ARBA00023038"/>
    </source>
</evidence>
<keyword evidence="5" id="KW-0677">Repeat</keyword>
<feature type="region of interest" description="Disordered" evidence="12">
    <location>
        <begin position="453"/>
        <end position="473"/>
    </location>
</feature>
<dbReference type="SUPFAM" id="SSF57716">
    <property type="entry name" value="Glucocorticoid receptor-like (DNA-binding domain)"/>
    <property type="match status" value="2"/>
</dbReference>
<dbReference type="InterPro" id="IPR010442">
    <property type="entry name" value="PET_domain"/>
</dbReference>
<keyword evidence="8" id="KW-0472">Membrane</keyword>
<name>A0A8K9XMI8_ONCMY</name>
<evidence type="ECO:0000313" key="16">
    <source>
        <dbReference type="Proteomes" id="UP000694395"/>
    </source>
</evidence>
<dbReference type="PROSITE" id="PS00478">
    <property type="entry name" value="LIM_DOMAIN_1"/>
    <property type="match status" value="1"/>
</dbReference>
<feature type="compositionally biased region" description="Polar residues" evidence="12">
    <location>
        <begin position="581"/>
        <end position="593"/>
    </location>
</feature>
<evidence type="ECO:0000256" key="3">
    <source>
        <dbReference type="ARBA" id="ARBA00022481"/>
    </source>
</evidence>
<dbReference type="FunFam" id="2.10.110.10:FF:000022">
    <property type="entry name" value="prickle-like protein 2 isoform X1"/>
    <property type="match status" value="1"/>
</dbReference>
<evidence type="ECO:0000259" key="14">
    <source>
        <dbReference type="PROSITE" id="PS51303"/>
    </source>
</evidence>
<keyword evidence="4 11" id="KW-0479">Metal-binding</keyword>
<reference evidence="15" key="2">
    <citation type="submission" date="2025-08" db="UniProtKB">
        <authorList>
            <consortium name="Ensembl"/>
        </authorList>
    </citation>
    <scope>IDENTIFICATION</scope>
</reference>
<feature type="domain" description="LIM zinc-binding" evidence="13">
    <location>
        <begin position="254"/>
        <end position="318"/>
    </location>
</feature>
<keyword evidence="10" id="KW-0636">Prenylation</keyword>
<reference evidence="15" key="3">
    <citation type="submission" date="2025-09" db="UniProtKB">
        <authorList>
            <consortium name="Ensembl"/>
        </authorList>
    </citation>
    <scope>IDENTIFICATION</scope>
</reference>
<evidence type="ECO:0000259" key="13">
    <source>
        <dbReference type="PROSITE" id="PS50023"/>
    </source>
</evidence>
<dbReference type="CDD" id="cd09420">
    <property type="entry name" value="LIM3_Prickle"/>
    <property type="match status" value="1"/>
</dbReference>
<dbReference type="GeneTree" id="ENSGT00940000157529"/>
<evidence type="ECO:0000256" key="5">
    <source>
        <dbReference type="ARBA" id="ARBA00022737"/>
    </source>
</evidence>
<dbReference type="CDD" id="cd09827">
    <property type="entry name" value="PET_Prickle"/>
    <property type="match status" value="1"/>
</dbReference>
<sequence>MLFIERPRVMNLERPVGVRGLDMEQRTGGVRGLDMEQRTGGVRGLHMEQRTVGVRGLDMEQRTGGVRGLDMEQRTGGVRGLDVEQRTGGVRGLDVEQRTVGVRGLDVEQRTGGVRGLDVEQRTGGVRGLDMEQRTGGKLGKLTMGFQRSSTSDDDSGCALEEYAWVPPGLRPEQVQQYFSCLPEDKVPYVNSPGEKHRIRQLLYQLPPHDNEVRYCHSLSEEEKRELHMFSVQRKREALGRGTPRMLPRALQHTLCEHCGEGISGGEMAIFASRAGPGPCWHPACFACATCQELLVDLIYFHQDGKIHCGRHHAELLKPRCSACDEIIFSDECTEAEGRHWHMKHFACFECETVLGGQRYIMKDGRPYCCGCFESLYAEYCEACGENIGVDHAQMTYEGVHWHATDTCFCCAQCKSSLLGCPFLPRQGRIYCSKACSLGEDVYASDSSDSVFQSAGSRESRQSHMGKSSHPVAEQWRQSQLFNPVAVADYNKTPSLYGDRGDREMDIVGQKLSHMGFTEEHTWRDREDAPEDPEEWAEHEDYMTQLLLKFGARPGVFQTQPSEEPGTSRSAEPWLKPETKPASTTTSPTNQSHLPEMYWAQSQDGLVSKKHLPEMYWAQSQDGLGDSAYGSHPGPASARKIHDLELDQGLMDQRVSAGGAGLWMLDPRQWCEDSLECITDELRKTEHSVGDSMDSLALSNITGASADGDSKEGQILYSLHNLLDPEDCEKMSLMGTLNSSMLHRSTNSLDHQEGAADQEEEEVRRGAQRVQGPVSLPLPPLPPKQEVPPPHLQLPVLRRSRSQSTRPPGQQMVKFSEDTVDNGSCQNLAVRQPPQSERTRRRVYHHEDPERPHRHHHGRHHNRRTRSDNALNLLPKERVQRPYEGHGLSSLQEHHAALFNQPGPGAHRPPTYPHTTSDYSLQARGDRDRDRFLGGLYADEEDWCSTCSSSSSDSEEEGYFLGQLIPQPRVPRRYQYYTEDFPTRVTAMSPNDSRTKSRKKGHRGKNCIIS</sequence>
<feature type="domain" description="PET" evidence="14">
    <location>
        <begin position="144"/>
        <end position="252"/>
    </location>
</feature>
<evidence type="ECO:0000256" key="10">
    <source>
        <dbReference type="ARBA" id="ARBA00023289"/>
    </source>
</evidence>
<dbReference type="Pfam" id="PF06297">
    <property type="entry name" value="PET"/>
    <property type="match status" value="1"/>
</dbReference>
<keyword evidence="3" id="KW-0488">Methylation</keyword>
<dbReference type="InterPro" id="IPR033723">
    <property type="entry name" value="PET_prickle"/>
</dbReference>
<feature type="compositionally biased region" description="Polar residues" evidence="12">
    <location>
        <begin position="821"/>
        <end position="836"/>
    </location>
</feature>
<dbReference type="PANTHER" id="PTHR24211:SF15">
    <property type="entry name" value="PRICKLE-LIKE PROTEIN 1"/>
    <property type="match status" value="1"/>
</dbReference>
<dbReference type="FunFam" id="2.10.110.10:FF:000035">
    <property type="entry name" value="prickle-like protein 2 isoform X1"/>
    <property type="match status" value="1"/>
</dbReference>
<dbReference type="FunFam" id="2.10.110.10:FF:000005">
    <property type="entry name" value="Testin isoform 1"/>
    <property type="match status" value="1"/>
</dbReference>
<dbReference type="GO" id="GO:0008270">
    <property type="term" value="F:zinc ion binding"/>
    <property type="evidence" value="ECO:0007669"/>
    <property type="project" value="InterPro"/>
</dbReference>
<feature type="region of interest" description="Disordered" evidence="12">
    <location>
        <begin position="556"/>
        <end position="593"/>
    </location>
</feature>
<dbReference type="InterPro" id="IPR033725">
    <property type="entry name" value="LIM1_prickle"/>
</dbReference>
<feature type="compositionally biased region" description="Basic residues" evidence="12">
    <location>
        <begin position="852"/>
        <end position="864"/>
    </location>
</feature>
<evidence type="ECO:0000256" key="9">
    <source>
        <dbReference type="ARBA" id="ARBA00023288"/>
    </source>
</evidence>
<dbReference type="Pfam" id="PF00412">
    <property type="entry name" value="LIM"/>
    <property type="match status" value="2"/>
</dbReference>
<dbReference type="PROSITE" id="PS50023">
    <property type="entry name" value="LIM_DOMAIN_2"/>
    <property type="match status" value="2"/>
</dbReference>
<dbReference type="Gene3D" id="2.10.110.10">
    <property type="entry name" value="Cysteine Rich Protein"/>
    <property type="match status" value="3"/>
</dbReference>
<comment type="similarity">
    <text evidence="2">Belongs to the prickle / espinas / testin family.</text>
</comment>
<evidence type="ECO:0000256" key="4">
    <source>
        <dbReference type="ARBA" id="ARBA00022723"/>
    </source>
</evidence>
<evidence type="ECO:0000256" key="8">
    <source>
        <dbReference type="ARBA" id="ARBA00023136"/>
    </source>
</evidence>
<dbReference type="Proteomes" id="UP000694395">
    <property type="component" value="Chromosome 21"/>
</dbReference>
<evidence type="ECO:0000256" key="2">
    <source>
        <dbReference type="ARBA" id="ARBA00008268"/>
    </source>
</evidence>
<feature type="region of interest" description="Disordered" evidence="12">
    <location>
        <begin position="817"/>
        <end position="868"/>
    </location>
</feature>
<keyword evidence="9" id="KW-0449">Lipoprotein</keyword>
<evidence type="ECO:0000256" key="1">
    <source>
        <dbReference type="ARBA" id="ARBA00004308"/>
    </source>
</evidence>
<evidence type="ECO:0000256" key="12">
    <source>
        <dbReference type="SAM" id="MobiDB-lite"/>
    </source>
</evidence>